<evidence type="ECO:0000313" key="1">
    <source>
        <dbReference type="EMBL" id="GIY40429.1"/>
    </source>
</evidence>
<protein>
    <submittedName>
        <fullName evidence="1">Uncharacterized protein</fullName>
    </submittedName>
</protein>
<dbReference type="AlphaFoldDB" id="A0AAV4T2Q6"/>
<dbReference type="Proteomes" id="UP001054837">
    <property type="component" value="Unassembled WGS sequence"/>
</dbReference>
<comment type="caution">
    <text evidence="1">The sequence shown here is derived from an EMBL/GenBank/DDBJ whole genome shotgun (WGS) entry which is preliminary data.</text>
</comment>
<dbReference type="EMBL" id="BPLQ01008932">
    <property type="protein sequence ID" value="GIY40429.1"/>
    <property type="molecule type" value="Genomic_DNA"/>
</dbReference>
<sequence length="103" mass="11224">MKQSKSPHRKCFLFQTEETCPPMNAQPVKGPPIYLTAGDRPPSTQLLSALVIRILGAQTCPPVNAQRVKGSPIYLIAGDRPPSTQYLSTLVIRILGGQREEPG</sequence>
<gene>
    <name evidence="1" type="ORF">CDAR_585081</name>
</gene>
<proteinExistence type="predicted"/>
<evidence type="ECO:0000313" key="2">
    <source>
        <dbReference type="Proteomes" id="UP001054837"/>
    </source>
</evidence>
<accession>A0AAV4T2Q6</accession>
<reference evidence="1 2" key="1">
    <citation type="submission" date="2021-06" db="EMBL/GenBank/DDBJ databases">
        <title>Caerostris darwini draft genome.</title>
        <authorList>
            <person name="Kono N."/>
            <person name="Arakawa K."/>
        </authorList>
    </citation>
    <scope>NUCLEOTIDE SEQUENCE [LARGE SCALE GENOMIC DNA]</scope>
</reference>
<keyword evidence="2" id="KW-1185">Reference proteome</keyword>
<name>A0AAV4T2Q6_9ARAC</name>
<organism evidence="1 2">
    <name type="scientific">Caerostris darwini</name>
    <dbReference type="NCBI Taxonomy" id="1538125"/>
    <lineage>
        <taxon>Eukaryota</taxon>
        <taxon>Metazoa</taxon>
        <taxon>Ecdysozoa</taxon>
        <taxon>Arthropoda</taxon>
        <taxon>Chelicerata</taxon>
        <taxon>Arachnida</taxon>
        <taxon>Araneae</taxon>
        <taxon>Araneomorphae</taxon>
        <taxon>Entelegynae</taxon>
        <taxon>Araneoidea</taxon>
        <taxon>Araneidae</taxon>
        <taxon>Caerostris</taxon>
    </lineage>
</organism>